<evidence type="ECO:0000256" key="1">
    <source>
        <dbReference type="ARBA" id="ARBA00012528"/>
    </source>
</evidence>
<dbReference type="STRING" id="1434232.MAIT1_02716"/>
<reference evidence="6 7" key="1">
    <citation type="journal article" date="2016" name="BMC Genomics">
        <title>Combined genomic and structural analyses of a cultured magnetotactic bacterium reveals its niche adaptation to a dynamic environment.</title>
        <authorList>
            <person name="Araujo A.C."/>
            <person name="Morillo V."/>
            <person name="Cypriano J."/>
            <person name="Teixeira L.C."/>
            <person name="Leao P."/>
            <person name="Lyra S."/>
            <person name="Almeida L.G."/>
            <person name="Bazylinski D.A."/>
            <person name="Vasconcellos A.T."/>
            <person name="Abreu F."/>
            <person name="Lins U."/>
        </authorList>
    </citation>
    <scope>NUCLEOTIDE SEQUENCE [LARGE SCALE GENOMIC DNA]</scope>
    <source>
        <strain evidence="6 7">IT-1</strain>
    </source>
</reference>
<dbReference type="InterPro" id="IPR003660">
    <property type="entry name" value="HAMP_dom"/>
</dbReference>
<dbReference type="PANTHER" id="PTHR45138:SF9">
    <property type="entry name" value="DIGUANYLATE CYCLASE DGCM-RELATED"/>
    <property type="match status" value="1"/>
</dbReference>
<dbReference type="SMART" id="SM00267">
    <property type="entry name" value="GGDEF"/>
    <property type="match status" value="1"/>
</dbReference>
<feature type="transmembrane region" description="Helical" evidence="3">
    <location>
        <begin position="300"/>
        <end position="324"/>
    </location>
</feature>
<dbReference type="GO" id="GO:0052621">
    <property type="term" value="F:diguanylate cyclase activity"/>
    <property type="evidence" value="ECO:0007669"/>
    <property type="project" value="UniProtKB-EC"/>
</dbReference>
<keyword evidence="3" id="KW-0472">Membrane</keyword>
<dbReference type="GO" id="GO:0007165">
    <property type="term" value="P:signal transduction"/>
    <property type="evidence" value="ECO:0007669"/>
    <property type="project" value="InterPro"/>
</dbReference>
<dbReference type="Pfam" id="PF00990">
    <property type="entry name" value="GGDEF"/>
    <property type="match status" value="1"/>
</dbReference>
<dbReference type="InterPro" id="IPR013587">
    <property type="entry name" value="Nitrate/nitrite_sensing"/>
</dbReference>
<dbReference type="Gene3D" id="3.30.70.270">
    <property type="match status" value="1"/>
</dbReference>
<dbReference type="PANTHER" id="PTHR45138">
    <property type="entry name" value="REGULATORY COMPONENTS OF SENSORY TRANSDUCTION SYSTEM"/>
    <property type="match status" value="1"/>
</dbReference>
<dbReference type="PROSITE" id="PS50885">
    <property type="entry name" value="HAMP"/>
    <property type="match status" value="1"/>
</dbReference>
<dbReference type="EC" id="2.7.7.65" evidence="1"/>
<dbReference type="Proteomes" id="UP000194003">
    <property type="component" value="Unassembled WGS sequence"/>
</dbReference>
<dbReference type="FunFam" id="3.30.70.270:FF:000001">
    <property type="entry name" value="Diguanylate cyclase domain protein"/>
    <property type="match status" value="1"/>
</dbReference>
<feature type="domain" description="GGDEF" evidence="5">
    <location>
        <begin position="413"/>
        <end position="542"/>
    </location>
</feature>
<gene>
    <name evidence="6" type="ORF">MAIT1_02716</name>
</gene>
<dbReference type="InterPro" id="IPR050469">
    <property type="entry name" value="Diguanylate_Cyclase"/>
</dbReference>
<dbReference type="InterPro" id="IPR029787">
    <property type="entry name" value="Nucleotide_cyclase"/>
</dbReference>
<dbReference type="Pfam" id="PF08376">
    <property type="entry name" value="NIT"/>
    <property type="match status" value="1"/>
</dbReference>
<evidence type="ECO:0000259" key="4">
    <source>
        <dbReference type="PROSITE" id="PS50885"/>
    </source>
</evidence>
<dbReference type="InterPro" id="IPR000160">
    <property type="entry name" value="GGDEF_dom"/>
</dbReference>
<proteinExistence type="predicted"/>
<keyword evidence="7" id="KW-1185">Reference proteome</keyword>
<evidence type="ECO:0000313" key="7">
    <source>
        <dbReference type="Proteomes" id="UP000194003"/>
    </source>
</evidence>
<dbReference type="CDD" id="cd01949">
    <property type="entry name" value="GGDEF"/>
    <property type="match status" value="1"/>
</dbReference>
<keyword evidence="3" id="KW-1133">Transmembrane helix</keyword>
<name>A0A1Y2K3E8_9PROT</name>
<dbReference type="SUPFAM" id="SSF55073">
    <property type="entry name" value="Nucleotide cyclase"/>
    <property type="match status" value="1"/>
</dbReference>
<comment type="catalytic activity">
    <reaction evidence="2">
        <text>2 GTP = 3',3'-c-di-GMP + 2 diphosphate</text>
        <dbReference type="Rhea" id="RHEA:24898"/>
        <dbReference type="ChEBI" id="CHEBI:33019"/>
        <dbReference type="ChEBI" id="CHEBI:37565"/>
        <dbReference type="ChEBI" id="CHEBI:58805"/>
        <dbReference type="EC" id="2.7.7.65"/>
    </reaction>
</comment>
<protein>
    <recommendedName>
        <fullName evidence="1">diguanylate cyclase</fullName>
        <ecNumber evidence="1">2.7.7.65</ecNumber>
    </recommendedName>
</protein>
<dbReference type="AlphaFoldDB" id="A0A1Y2K3E8"/>
<dbReference type="NCBIfam" id="TIGR00254">
    <property type="entry name" value="GGDEF"/>
    <property type="match status" value="1"/>
</dbReference>
<sequence length="561" mass="62682">MIGIEMMSVRLSTILLAVLLVLSVAMVLFQEWQGRNAAVVESRQQLALLSDARILSHTVHLLQKERGLTAGQLAGDNVGIAAMLKKQREGIDQHFARMQQAEISIARSNQLAALRKELPIFRAKVDAREVDWPQVRAFYTRWITSLLDETALLRIDSLSHEVSNTVRAVHDLAVSREKLGLIRAGVNRIYSRQAVDSADLIAVASNFGALNEHLHAFRRDINPQNAHLFAERVENETYKQVIAQIEHLLKPGGGRVEQTSTVLWWGQASLAIDAMKGLETELLDQLQAELEQDIAKQWRLLRMFIMLAVGLLVAAIGLTVHTVVRVLRALSVLIQSLNRIMQTENFGVRLPLTKSDEFDRINLSINALLSYTEKILQQKETLANTDLLTGLPNRSAVGEMATKEIMRDDRYGEGCAVIFCDIDHFKQVNDRYGHDVGDDVLKRFGALLLESVRGTDTPGRWGGEEFLIIVPSKSVEEMRRFAEKLRQRVAEMQAPPIKQVTASFGVALRQGKEPFDSLCQRADEALYEAKTSGRNRVCVAKTDPADLKMPAEANDDSSQVA</sequence>
<feature type="domain" description="HAMP" evidence="4">
    <location>
        <begin position="324"/>
        <end position="377"/>
    </location>
</feature>
<dbReference type="EMBL" id="LVJN01000020">
    <property type="protein sequence ID" value="OSM02551.1"/>
    <property type="molecule type" value="Genomic_DNA"/>
</dbReference>
<organism evidence="6 7">
    <name type="scientific">Magnetofaba australis IT-1</name>
    <dbReference type="NCBI Taxonomy" id="1434232"/>
    <lineage>
        <taxon>Bacteria</taxon>
        <taxon>Pseudomonadati</taxon>
        <taxon>Pseudomonadota</taxon>
        <taxon>Magnetococcia</taxon>
        <taxon>Magnetococcales</taxon>
        <taxon>Magnetococcaceae</taxon>
        <taxon>Magnetofaba</taxon>
    </lineage>
</organism>
<dbReference type="Gene3D" id="6.10.340.10">
    <property type="match status" value="1"/>
</dbReference>
<dbReference type="PROSITE" id="PS50887">
    <property type="entry name" value="GGDEF"/>
    <property type="match status" value="1"/>
</dbReference>
<evidence type="ECO:0000259" key="5">
    <source>
        <dbReference type="PROSITE" id="PS50887"/>
    </source>
</evidence>
<comment type="caution">
    <text evidence="6">The sequence shown here is derived from an EMBL/GenBank/DDBJ whole genome shotgun (WGS) entry which is preliminary data.</text>
</comment>
<dbReference type="GO" id="GO:0016020">
    <property type="term" value="C:membrane"/>
    <property type="evidence" value="ECO:0007669"/>
    <property type="project" value="InterPro"/>
</dbReference>
<evidence type="ECO:0000256" key="3">
    <source>
        <dbReference type="SAM" id="Phobius"/>
    </source>
</evidence>
<evidence type="ECO:0000313" key="6">
    <source>
        <dbReference type="EMBL" id="OSM02551.1"/>
    </source>
</evidence>
<accession>A0A1Y2K3E8</accession>
<evidence type="ECO:0000256" key="2">
    <source>
        <dbReference type="ARBA" id="ARBA00034247"/>
    </source>
</evidence>
<keyword evidence="3" id="KW-0812">Transmembrane</keyword>
<dbReference type="InterPro" id="IPR043128">
    <property type="entry name" value="Rev_trsase/Diguanyl_cyclase"/>
</dbReference>